<dbReference type="Pfam" id="PF00753">
    <property type="entry name" value="Lactamase_B"/>
    <property type="match status" value="1"/>
</dbReference>
<comment type="cofactor">
    <cofactor evidence="1">
        <name>Zn(2+)</name>
        <dbReference type="ChEBI" id="CHEBI:29105"/>
    </cofactor>
</comment>
<dbReference type="Gene3D" id="3.60.15.10">
    <property type="entry name" value="Ribonuclease Z/Hydroxyacylglutathione hydrolase-like"/>
    <property type="match status" value="1"/>
</dbReference>
<dbReference type="Proteomes" id="UP001595900">
    <property type="component" value="Unassembled WGS sequence"/>
</dbReference>
<sequence>MASPVQQHPTVTTLLAGSRMETDRGSVAFCAVTLITGRDRTGALRRIVVDVGHTGRRRPLEAALAREGLTPGDIDTVLCTHAHWDHTGNLNVFRSSEIMLSEAERTYIRDPHPNDWPSPDWINGVFDGYRDRLTLVRPGGEVLPGVTLIDAAGHSAGSVAVAVETADGTIVVAGDAIQNTQVAASGRNALVLWDTELAERSIARIRDAADLVRPGHDLPFEMDAAGDFRYTEPFELTLTGLDGTEPGLAFSNPAAGSQLVMPGIETQRPRFPGLA</sequence>
<organism evidence="7 8">
    <name type="scientific">Gryllotalpicola reticulitermitis</name>
    <dbReference type="NCBI Taxonomy" id="1184153"/>
    <lineage>
        <taxon>Bacteria</taxon>
        <taxon>Bacillati</taxon>
        <taxon>Actinomycetota</taxon>
        <taxon>Actinomycetes</taxon>
        <taxon>Micrococcales</taxon>
        <taxon>Microbacteriaceae</taxon>
        <taxon>Gryllotalpicola</taxon>
    </lineage>
</organism>
<evidence type="ECO:0000313" key="7">
    <source>
        <dbReference type="EMBL" id="MFC4242237.1"/>
    </source>
</evidence>
<keyword evidence="8" id="KW-1185">Reference proteome</keyword>
<dbReference type="PANTHER" id="PTHR42978">
    <property type="entry name" value="QUORUM-QUENCHING LACTONASE YTNP-RELATED-RELATED"/>
    <property type="match status" value="1"/>
</dbReference>
<dbReference type="InterPro" id="IPR051013">
    <property type="entry name" value="MBL_superfamily_lactonases"/>
</dbReference>
<protein>
    <submittedName>
        <fullName evidence="7">MBL fold metallo-hydrolase</fullName>
    </submittedName>
</protein>
<comment type="similarity">
    <text evidence="2">Belongs to the metallo-beta-lactamase superfamily.</text>
</comment>
<dbReference type="PANTHER" id="PTHR42978:SF7">
    <property type="entry name" value="METALLO-HYDROLASE RV2300C-RELATED"/>
    <property type="match status" value="1"/>
</dbReference>
<comment type="caution">
    <text evidence="7">The sequence shown here is derived from an EMBL/GenBank/DDBJ whole genome shotgun (WGS) entry which is preliminary data.</text>
</comment>
<dbReference type="EMBL" id="JBHSCN010000002">
    <property type="protein sequence ID" value="MFC4242237.1"/>
    <property type="molecule type" value="Genomic_DNA"/>
</dbReference>
<dbReference type="InterPro" id="IPR036866">
    <property type="entry name" value="RibonucZ/Hydroxyglut_hydro"/>
</dbReference>
<evidence type="ECO:0000256" key="4">
    <source>
        <dbReference type="ARBA" id="ARBA00022801"/>
    </source>
</evidence>
<dbReference type="SUPFAM" id="SSF56281">
    <property type="entry name" value="Metallo-hydrolase/oxidoreductase"/>
    <property type="match status" value="1"/>
</dbReference>
<gene>
    <name evidence="7" type="ORF">ACFOYW_02540</name>
</gene>
<dbReference type="InterPro" id="IPR001279">
    <property type="entry name" value="Metallo-B-lactamas"/>
</dbReference>
<evidence type="ECO:0000259" key="6">
    <source>
        <dbReference type="SMART" id="SM00849"/>
    </source>
</evidence>
<keyword evidence="5" id="KW-0862">Zinc</keyword>
<proteinExistence type="inferred from homology"/>
<evidence type="ECO:0000256" key="5">
    <source>
        <dbReference type="ARBA" id="ARBA00022833"/>
    </source>
</evidence>
<dbReference type="RefSeq" id="WP_390227043.1">
    <property type="nucleotide sequence ID" value="NZ_JBHSCN010000002.1"/>
</dbReference>
<feature type="domain" description="Metallo-beta-lactamase" evidence="6">
    <location>
        <begin position="29"/>
        <end position="216"/>
    </location>
</feature>
<keyword evidence="3" id="KW-0479">Metal-binding</keyword>
<evidence type="ECO:0000256" key="3">
    <source>
        <dbReference type="ARBA" id="ARBA00022723"/>
    </source>
</evidence>
<keyword evidence="4" id="KW-0378">Hydrolase</keyword>
<reference evidence="8" key="1">
    <citation type="journal article" date="2019" name="Int. J. Syst. Evol. Microbiol.">
        <title>The Global Catalogue of Microorganisms (GCM) 10K type strain sequencing project: providing services to taxonomists for standard genome sequencing and annotation.</title>
        <authorList>
            <consortium name="The Broad Institute Genomics Platform"/>
            <consortium name="The Broad Institute Genome Sequencing Center for Infectious Disease"/>
            <person name="Wu L."/>
            <person name="Ma J."/>
        </authorList>
    </citation>
    <scope>NUCLEOTIDE SEQUENCE [LARGE SCALE GENOMIC DNA]</scope>
    <source>
        <strain evidence="8">CGMCC 1.10363</strain>
    </source>
</reference>
<evidence type="ECO:0000256" key="1">
    <source>
        <dbReference type="ARBA" id="ARBA00001947"/>
    </source>
</evidence>
<evidence type="ECO:0000313" key="8">
    <source>
        <dbReference type="Proteomes" id="UP001595900"/>
    </source>
</evidence>
<name>A0ABV8Q2Q7_9MICO</name>
<evidence type="ECO:0000256" key="2">
    <source>
        <dbReference type="ARBA" id="ARBA00007749"/>
    </source>
</evidence>
<dbReference type="SMART" id="SM00849">
    <property type="entry name" value="Lactamase_B"/>
    <property type="match status" value="1"/>
</dbReference>
<accession>A0ABV8Q2Q7</accession>